<dbReference type="InterPro" id="IPR003423">
    <property type="entry name" value="OMP_efflux"/>
</dbReference>
<evidence type="ECO:0000256" key="1">
    <source>
        <dbReference type="ARBA" id="ARBA00004442"/>
    </source>
</evidence>
<proteinExistence type="inferred from homology"/>
<dbReference type="GO" id="GO:0015562">
    <property type="term" value="F:efflux transmembrane transporter activity"/>
    <property type="evidence" value="ECO:0007669"/>
    <property type="project" value="InterPro"/>
</dbReference>
<dbReference type="OrthoDB" id="367883at2"/>
<keyword evidence="5" id="KW-0812">Transmembrane</keyword>
<accession>A0A1N6K0V7</accession>
<reference evidence="9 10" key="1">
    <citation type="submission" date="2016-11" db="EMBL/GenBank/DDBJ databases">
        <authorList>
            <person name="Jaros S."/>
            <person name="Januszkiewicz K."/>
            <person name="Wedrychowicz H."/>
        </authorList>
    </citation>
    <scope>NUCLEOTIDE SEQUENCE [LARGE SCALE GENOMIC DNA]</scope>
    <source>
        <strain evidence="9 10">DSM 24787</strain>
    </source>
</reference>
<protein>
    <submittedName>
        <fullName evidence="9">Outer membrane protein TolC</fullName>
    </submittedName>
</protein>
<evidence type="ECO:0000256" key="7">
    <source>
        <dbReference type="ARBA" id="ARBA00023237"/>
    </source>
</evidence>
<evidence type="ECO:0000256" key="4">
    <source>
        <dbReference type="ARBA" id="ARBA00022452"/>
    </source>
</evidence>
<dbReference type="Pfam" id="PF02321">
    <property type="entry name" value="OEP"/>
    <property type="match status" value="1"/>
</dbReference>
<dbReference type="SUPFAM" id="SSF56954">
    <property type="entry name" value="Outer membrane efflux proteins (OEP)"/>
    <property type="match status" value="1"/>
</dbReference>
<dbReference type="InterPro" id="IPR051906">
    <property type="entry name" value="TolC-like"/>
</dbReference>
<evidence type="ECO:0000256" key="5">
    <source>
        <dbReference type="ARBA" id="ARBA00022692"/>
    </source>
</evidence>
<dbReference type="PANTHER" id="PTHR30026:SF20">
    <property type="entry name" value="OUTER MEMBRANE PROTEIN TOLC"/>
    <property type="match status" value="1"/>
</dbReference>
<evidence type="ECO:0000256" key="8">
    <source>
        <dbReference type="SAM" id="SignalP"/>
    </source>
</evidence>
<dbReference type="GO" id="GO:1990281">
    <property type="term" value="C:efflux pump complex"/>
    <property type="evidence" value="ECO:0007669"/>
    <property type="project" value="TreeGrafter"/>
</dbReference>
<dbReference type="Gene3D" id="1.20.1600.10">
    <property type="entry name" value="Outer membrane efflux proteins (OEP)"/>
    <property type="match status" value="1"/>
</dbReference>
<dbReference type="EMBL" id="FSRA01000002">
    <property type="protein sequence ID" value="SIO50200.1"/>
    <property type="molecule type" value="Genomic_DNA"/>
</dbReference>
<dbReference type="Proteomes" id="UP000185003">
    <property type="component" value="Unassembled WGS sequence"/>
</dbReference>
<feature type="signal peptide" evidence="8">
    <location>
        <begin position="1"/>
        <end position="23"/>
    </location>
</feature>
<keyword evidence="7" id="KW-0998">Cell outer membrane</keyword>
<evidence type="ECO:0000313" key="9">
    <source>
        <dbReference type="EMBL" id="SIO50200.1"/>
    </source>
</evidence>
<dbReference type="PANTHER" id="PTHR30026">
    <property type="entry name" value="OUTER MEMBRANE PROTEIN TOLC"/>
    <property type="match status" value="1"/>
</dbReference>
<dbReference type="RefSeq" id="WP_074242146.1">
    <property type="nucleotide sequence ID" value="NZ_FSRA01000002.1"/>
</dbReference>
<evidence type="ECO:0000256" key="2">
    <source>
        <dbReference type="ARBA" id="ARBA00007613"/>
    </source>
</evidence>
<gene>
    <name evidence="9" type="ORF">SAMN04488055_4857</name>
</gene>
<keyword evidence="4" id="KW-1134">Transmembrane beta strand</keyword>
<evidence type="ECO:0000313" key="10">
    <source>
        <dbReference type="Proteomes" id="UP000185003"/>
    </source>
</evidence>
<dbReference type="AlphaFoldDB" id="A0A1N6K0V7"/>
<organism evidence="9 10">
    <name type="scientific">Chitinophaga niabensis</name>
    <dbReference type="NCBI Taxonomy" id="536979"/>
    <lineage>
        <taxon>Bacteria</taxon>
        <taxon>Pseudomonadati</taxon>
        <taxon>Bacteroidota</taxon>
        <taxon>Chitinophagia</taxon>
        <taxon>Chitinophagales</taxon>
        <taxon>Chitinophagaceae</taxon>
        <taxon>Chitinophaga</taxon>
    </lineage>
</organism>
<sequence length="454" mass="51514">MQFKWKLIALTGMMMQLLTYANAQQPAVIPEGQVRFTVKEAVDYALVNQYAVRNAKLDELRQLAINKEVSGRALPQVSGSGTFQDNPIIQKQLIDASNFDPSVPKGTLVAFSFGLKYNAVGNVDVNQVLFDPSVLVALQARKTLEDLARKGVKKSEIDVKTEVYKAYYNVLAADKAQKILEESVLRMEKTLNETRETYKNGLVEKLDVDRLVVQYNNLKSEVVRIRNVREVGIAALKFQMGMPMKQQLELTDTLSNEALTAGIEDQKGFTYNNRIEYQLAEVQKKANEYNLKRYRMEGLPSLNAFGQGGVSRASNTFNYFEQQLWYGYVSWGLNLKIPIFSGMQRKRRVDQAFIEVKRSDLQLENARNSIDLEQTSSSTNLRNNITTLENQEENMALANEVYKTTNIKYKEGVGSSLEMITAETALLESQNNYFNALFNVIISRIDYLKAYGKL</sequence>
<comment type="similarity">
    <text evidence="2">Belongs to the outer membrane factor (OMF) (TC 1.B.17) family.</text>
</comment>
<evidence type="ECO:0000256" key="3">
    <source>
        <dbReference type="ARBA" id="ARBA00022448"/>
    </source>
</evidence>
<comment type="subcellular location">
    <subcellularLocation>
        <location evidence="1">Cell outer membrane</location>
    </subcellularLocation>
</comment>
<feature type="chain" id="PRO_5012026100" evidence="8">
    <location>
        <begin position="24"/>
        <end position="454"/>
    </location>
</feature>
<dbReference type="GO" id="GO:0009279">
    <property type="term" value="C:cell outer membrane"/>
    <property type="evidence" value="ECO:0007669"/>
    <property type="project" value="UniProtKB-SubCell"/>
</dbReference>
<keyword evidence="10" id="KW-1185">Reference proteome</keyword>
<keyword evidence="8" id="KW-0732">Signal</keyword>
<evidence type="ECO:0000256" key="6">
    <source>
        <dbReference type="ARBA" id="ARBA00023136"/>
    </source>
</evidence>
<name>A0A1N6K0V7_9BACT</name>
<keyword evidence="3" id="KW-0813">Transport</keyword>
<dbReference type="GO" id="GO:0015288">
    <property type="term" value="F:porin activity"/>
    <property type="evidence" value="ECO:0007669"/>
    <property type="project" value="TreeGrafter"/>
</dbReference>
<dbReference type="STRING" id="536979.SAMN04488055_4857"/>
<keyword evidence="6" id="KW-0472">Membrane</keyword>